<evidence type="ECO:0000313" key="4">
    <source>
        <dbReference type="Proteomes" id="UP000054600"/>
    </source>
</evidence>
<dbReference type="Gene3D" id="3.40.30.10">
    <property type="entry name" value="Glutaredoxin"/>
    <property type="match status" value="1"/>
</dbReference>
<dbReference type="SUPFAM" id="SSF52833">
    <property type="entry name" value="Thioredoxin-like"/>
    <property type="match status" value="1"/>
</dbReference>
<dbReference type="GO" id="GO:0005737">
    <property type="term" value="C:cytoplasm"/>
    <property type="evidence" value="ECO:0007669"/>
    <property type="project" value="TreeGrafter"/>
</dbReference>
<dbReference type="Pfam" id="PF17172">
    <property type="entry name" value="GST_N_4"/>
    <property type="match status" value="1"/>
</dbReference>
<gene>
    <name evidence="3" type="ORF">Lsha_0315</name>
</gene>
<dbReference type="InterPro" id="IPR036249">
    <property type="entry name" value="Thioredoxin-like_sf"/>
</dbReference>
<protein>
    <recommendedName>
        <fullName evidence="5">Glutathione S-transferase</fullName>
    </recommendedName>
</protein>
<dbReference type="EMBL" id="LNYW01000016">
    <property type="protein sequence ID" value="KTD64946.1"/>
    <property type="molecule type" value="Genomic_DNA"/>
</dbReference>
<dbReference type="CDD" id="cd03080">
    <property type="entry name" value="GST_N_Metaxin_like"/>
    <property type="match status" value="1"/>
</dbReference>
<evidence type="ECO:0008006" key="5">
    <source>
        <dbReference type="Google" id="ProtNLM"/>
    </source>
</evidence>
<dbReference type="CDD" id="cd03193">
    <property type="entry name" value="GST_C_Metaxin"/>
    <property type="match status" value="1"/>
</dbReference>
<dbReference type="InterPro" id="IPR033468">
    <property type="entry name" value="Metaxin_GST"/>
</dbReference>
<sequence length="239" mass="27640">MMTLFQFYRIWGLPNASPFCMKLETYLRMAKLPYENKFVNDPRKSPKGKLPCLKIDGVLYPDSEFIIDALKKRFGDELDKDLSPEKKAIAQLVDLACCERLYWVLVYLRWQEHSGWMHLKKTMFGKLPFVSRLLIPNMVRKQTIKALYCQGIGRHSMLEVVALGIKTLDSLAVILGDKHYILEDKPTSIDATAFAFLANVIWSPGTNLLQEHALKLPNVVAYCNRMWDEYYPDMVKPES</sequence>
<organism evidence="3 4">
    <name type="scientific">Legionella shakespearei DSM 23087</name>
    <dbReference type="NCBI Taxonomy" id="1122169"/>
    <lineage>
        <taxon>Bacteria</taxon>
        <taxon>Pseudomonadati</taxon>
        <taxon>Pseudomonadota</taxon>
        <taxon>Gammaproteobacteria</taxon>
        <taxon>Legionellales</taxon>
        <taxon>Legionellaceae</taxon>
        <taxon>Legionella</taxon>
    </lineage>
</organism>
<evidence type="ECO:0000313" key="3">
    <source>
        <dbReference type="EMBL" id="KTD64946.1"/>
    </source>
</evidence>
<dbReference type="InterPro" id="IPR012336">
    <property type="entry name" value="Thioredoxin-like_fold"/>
</dbReference>
<dbReference type="Proteomes" id="UP000054600">
    <property type="component" value="Unassembled WGS sequence"/>
</dbReference>
<evidence type="ECO:0000259" key="2">
    <source>
        <dbReference type="Pfam" id="PF17172"/>
    </source>
</evidence>
<accession>A0A0W0Z746</accession>
<dbReference type="SFLD" id="SFLDG01180">
    <property type="entry name" value="SUF1"/>
    <property type="match status" value="1"/>
</dbReference>
<evidence type="ECO:0000259" key="1">
    <source>
        <dbReference type="Pfam" id="PF17171"/>
    </source>
</evidence>
<proteinExistence type="predicted"/>
<dbReference type="STRING" id="1122169.Lsha_0315"/>
<comment type="caution">
    <text evidence="3">The sequence shown here is derived from an EMBL/GenBank/DDBJ whole genome shotgun (WGS) entry which is preliminary data.</text>
</comment>
<dbReference type="SFLD" id="SFLDG01200">
    <property type="entry name" value="SUF1.1"/>
    <property type="match status" value="1"/>
</dbReference>
<reference evidence="3 4" key="1">
    <citation type="submission" date="2015-11" db="EMBL/GenBank/DDBJ databases">
        <title>Genomic analysis of 38 Legionella species identifies large and diverse effector repertoires.</title>
        <authorList>
            <person name="Burstein D."/>
            <person name="Amaro F."/>
            <person name="Zusman T."/>
            <person name="Lifshitz Z."/>
            <person name="Cohen O."/>
            <person name="Gilbert J.A."/>
            <person name="Pupko T."/>
            <person name="Shuman H.A."/>
            <person name="Segal G."/>
        </authorList>
    </citation>
    <scope>NUCLEOTIDE SEQUENCE [LARGE SCALE GENOMIC DNA]</scope>
    <source>
        <strain evidence="3 4">ATCC 49655</strain>
    </source>
</reference>
<dbReference type="PATRIC" id="fig|1122169.6.peg.350"/>
<name>A0A0W0Z746_9GAMM</name>
<dbReference type="InterPro" id="IPR040079">
    <property type="entry name" value="Glutathione_S-Trfase"/>
</dbReference>
<dbReference type="InterPro" id="IPR026928">
    <property type="entry name" value="FAX/IsoI-like"/>
</dbReference>
<dbReference type="AlphaFoldDB" id="A0A0W0Z746"/>
<dbReference type="InterPro" id="IPR050931">
    <property type="entry name" value="Mito_Protein_Transport_Metaxin"/>
</dbReference>
<dbReference type="PANTHER" id="PTHR12289:SF41">
    <property type="entry name" value="FAILED AXON CONNECTIONS-RELATED"/>
    <property type="match status" value="1"/>
</dbReference>
<feature type="domain" description="Metaxin glutathione S-transferase" evidence="1">
    <location>
        <begin position="165"/>
        <end position="226"/>
    </location>
</feature>
<dbReference type="PANTHER" id="PTHR12289">
    <property type="entry name" value="METAXIN RELATED"/>
    <property type="match status" value="1"/>
</dbReference>
<dbReference type="InterPro" id="IPR036282">
    <property type="entry name" value="Glutathione-S-Trfase_C_sf"/>
</dbReference>
<dbReference type="eggNOG" id="COG0625">
    <property type="taxonomic scope" value="Bacteria"/>
</dbReference>
<feature type="domain" description="Thioredoxin-like fold" evidence="2">
    <location>
        <begin position="18"/>
        <end position="112"/>
    </location>
</feature>
<dbReference type="SUPFAM" id="SSF47616">
    <property type="entry name" value="GST C-terminal domain-like"/>
    <property type="match status" value="1"/>
</dbReference>
<dbReference type="RefSeq" id="WP_018575833.1">
    <property type="nucleotide sequence ID" value="NZ_KB892381.1"/>
</dbReference>
<dbReference type="SFLD" id="SFLDS00019">
    <property type="entry name" value="Glutathione_Transferase_(cytos"/>
    <property type="match status" value="1"/>
</dbReference>
<keyword evidence="4" id="KW-1185">Reference proteome</keyword>
<dbReference type="Pfam" id="PF17171">
    <property type="entry name" value="GST_C_6"/>
    <property type="match status" value="1"/>
</dbReference>